<reference evidence="4 5" key="1">
    <citation type="submission" date="2024-02" db="EMBL/GenBank/DDBJ databases">
        <title>High-quality chromosome-scale genome assembly of Pensacola bahiagrass (Paspalum notatum Flugge var. saurae).</title>
        <authorList>
            <person name="Vega J.M."/>
            <person name="Podio M."/>
            <person name="Orjuela J."/>
            <person name="Siena L.A."/>
            <person name="Pessino S.C."/>
            <person name="Combes M.C."/>
            <person name="Mariac C."/>
            <person name="Albertini E."/>
            <person name="Pupilli F."/>
            <person name="Ortiz J.P.A."/>
            <person name="Leblanc O."/>
        </authorList>
    </citation>
    <scope>NUCLEOTIDE SEQUENCE [LARGE SCALE GENOMIC DNA]</scope>
    <source>
        <strain evidence="4">R1</strain>
        <tissue evidence="4">Leaf</tissue>
    </source>
</reference>
<evidence type="ECO:0000313" key="4">
    <source>
        <dbReference type="EMBL" id="WVZ64449.1"/>
    </source>
</evidence>
<evidence type="ECO:0000259" key="3">
    <source>
        <dbReference type="Pfam" id="PF10551"/>
    </source>
</evidence>
<evidence type="ECO:0000259" key="2">
    <source>
        <dbReference type="Pfam" id="PF03108"/>
    </source>
</evidence>
<sequence length="799" mass="92175">MEKWPRTKHQNNMSTEPPNETQNSDLPMLARTLDQATKNPHESKPKETKKNEPVQTLESSLLNGNRKEEEWMPKQTRCVKMEKIGFLPSPRSGFAKLPPFSLASPNCHPLRCHLDFSAISRFNPFTFHFLIYGHAKRRNCPLALSFYPVGDREPAWDEWRGAREDAFLFLVALVASDITIRQDGFLPGERREAVPPRVETEAALSSQSRSLGEVDGQNMAAEPVHPQIEWNNLLAEPILGPQNVAADLVLPEIDWNSLQITGQDEDDRMEIVSEEQLYLILGLRDEYERAQKRDEDNQIARAMRRTVQTDDTADAAIPVVDSIPDEIVIAYDKDNPSMDLGTMYPTMKEFRMAVRQFAINKEFELGTEKSDKKRFRGFCKSRAECPWRIVGTQQADNTSIKVTVLVDKHNCESSSRMRTTTPSKNWVASKAESILRVTPDIGAKELQDKLEQQYHVTLLYDTVWRDREIALDKVYGKWSESFELLFRWKAEVLKRMSGSVVEIDTLEVDGQVYFHRFFYALKPCLDGFKEGYRPYLSIDSTALNGRWNGHLASAIAVDRHTWMYPLAFGFIASKTEDNWTWFMRQLKRGFKDLVGFIQQQELIDRSESDEIWKWMTQYHPLLWYICGFNPKIKCDFITNNLAEVFNNWIRGIKDLPVAELANKVREMIMVLWCKRRRIAKRLPTGKILPAVMVQLRANTRGLGHLKGTWSAEVLDFSKGSERHRHTGKPCQHTLAFLTTGKNVDLEQYVHPYFSVEMFQAAYGREVESQWPEVHLPFSVTAPLQKRSVGRQRKLSQILP</sequence>
<feature type="compositionally biased region" description="Polar residues" evidence="1">
    <location>
        <begin position="53"/>
        <end position="63"/>
    </location>
</feature>
<proteinExistence type="predicted"/>
<protein>
    <recommendedName>
        <fullName evidence="6">Transposase MuDR plant domain-containing protein</fullName>
    </recommendedName>
</protein>
<name>A0AAQ3T3A7_PASNO</name>
<dbReference type="InterPro" id="IPR018289">
    <property type="entry name" value="MULE_transposase_dom"/>
</dbReference>
<dbReference type="InterPro" id="IPR004332">
    <property type="entry name" value="Transposase_MuDR"/>
</dbReference>
<feature type="compositionally biased region" description="Polar residues" evidence="1">
    <location>
        <begin position="10"/>
        <end position="25"/>
    </location>
</feature>
<feature type="domain" description="Transposase MuDR plant" evidence="2">
    <location>
        <begin position="338"/>
        <end position="400"/>
    </location>
</feature>
<evidence type="ECO:0000313" key="5">
    <source>
        <dbReference type="Proteomes" id="UP001341281"/>
    </source>
</evidence>
<organism evidence="4 5">
    <name type="scientific">Paspalum notatum var. saurae</name>
    <dbReference type="NCBI Taxonomy" id="547442"/>
    <lineage>
        <taxon>Eukaryota</taxon>
        <taxon>Viridiplantae</taxon>
        <taxon>Streptophyta</taxon>
        <taxon>Embryophyta</taxon>
        <taxon>Tracheophyta</taxon>
        <taxon>Spermatophyta</taxon>
        <taxon>Magnoliopsida</taxon>
        <taxon>Liliopsida</taxon>
        <taxon>Poales</taxon>
        <taxon>Poaceae</taxon>
        <taxon>PACMAD clade</taxon>
        <taxon>Panicoideae</taxon>
        <taxon>Andropogonodae</taxon>
        <taxon>Paspaleae</taxon>
        <taxon>Paspalinae</taxon>
        <taxon>Paspalum</taxon>
    </lineage>
</organism>
<feature type="compositionally biased region" description="Basic and acidic residues" evidence="1">
    <location>
        <begin position="39"/>
        <end position="52"/>
    </location>
</feature>
<dbReference type="EMBL" id="CP144747">
    <property type="protein sequence ID" value="WVZ64449.1"/>
    <property type="molecule type" value="Genomic_DNA"/>
</dbReference>
<accession>A0AAQ3T3A7</accession>
<gene>
    <name evidence="4" type="ORF">U9M48_013959</name>
</gene>
<dbReference type="PANTHER" id="PTHR31973">
    <property type="entry name" value="POLYPROTEIN, PUTATIVE-RELATED"/>
    <property type="match status" value="1"/>
</dbReference>
<dbReference type="AlphaFoldDB" id="A0AAQ3T3A7"/>
<keyword evidence="5" id="KW-1185">Reference proteome</keyword>
<feature type="region of interest" description="Disordered" evidence="1">
    <location>
        <begin position="1"/>
        <end position="72"/>
    </location>
</feature>
<feature type="domain" description="MULE transposase" evidence="3">
    <location>
        <begin position="536"/>
        <end position="595"/>
    </location>
</feature>
<dbReference type="PANTHER" id="PTHR31973:SF195">
    <property type="entry name" value="MUDR FAMILY TRANSPOSASE"/>
    <property type="match status" value="1"/>
</dbReference>
<dbReference type="Pfam" id="PF03108">
    <property type="entry name" value="DBD_Tnp_Mut"/>
    <property type="match status" value="1"/>
</dbReference>
<dbReference type="Pfam" id="PF10551">
    <property type="entry name" value="MULE"/>
    <property type="match status" value="1"/>
</dbReference>
<evidence type="ECO:0000256" key="1">
    <source>
        <dbReference type="SAM" id="MobiDB-lite"/>
    </source>
</evidence>
<evidence type="ECO:0008006" key="6">
    <source>
        <dbReference type="Google" id="ProtNLM"/>
    </source>
</evidence>
<dbReference type="Proteomes" id="UP001341281">
    <property type="component" value="Chromosome 03"/>
</dbReference>